<evidence type="ECO:0000313" key="8">
    <source>
        <dbReference type="EMBL" id="KAK1788454.1"/>
    </source>
</evidence>
<reference evidence="8" key="1">
    <citation type="submission" date="2023-03" db="EMBL/GenBank/DDBJ databases">
        <title>Electrophorus voltai genome.</title>
        <authorList>
            <person name="Bian C."/>
        </authorList>
    </citation>
    <scope>NUCLEOTIDE SEQUENCE</scope>
    <source>
        <strain evidence="8">CB-2022</strain>
        <tissue evidence="8">Muscle</tissue>
    </source>
</reference>
<name>A0AAD8YZ21_9TELE</name>
<organism evidence="8 9">
    <name type="scientific">Electrophorus voltai</name>
    <dbReference type="NCBI Taxonomy" id="2609070"/>
    <lineage>
        <taxon>Eukaryota</taxon>
        <taxon>Metazoa</taxon>
        <taxon>Chordata</taxon>
        <taxon>Craniata</taxon>
        <taxon>Vertebrata</taxon>
        <taxon>Euteleostomi</taxon>
        <taxon>Actinopterygii</taxon>
        <taxon>Neopterygii</taxon>
        <taxon>Teleostei</taxon>
        <taxon>Ostariophysi</taxon>
        <taxon>Gymnotiformes</taxon>
        <taxon>Gymnotoidei</taxon>
        <taxon>Gymnotidae</taxon>
        <taxon>Electrophorus</taxon>
    </lineage>
</organism>
<dbReference type="GO" id="GO:0004382">
    <property type="term" value="F:GDP phosphatase activity"/>
    <property type="evidence" value="ECO:0007669"/>
    <property type="project" value="TreeGrafter"/>
</dbReference>
<feature type="transmembrane region" description="Helical" evidence="6">
    <location>
        <begin position="454"/>
        <end position="471"/>
    </location>
</feature>
<dbReference type="GO" id="GO:0005886">
    <property type="term" value="C:plasma membrane"/>
    <property type="evidence" value="ECO:0007669"/>
    <property type="project" value="TreeGrafter"/>
</dbReference>
<dbReference type="Pfam" id="PF21459">
    <property type="entry name" value="INI1_DNA-bd"/>
    <property type="match status" value="1"/>
</dbReference>
<proteinExistence type="inferred from homology"/>
<evidence type="ECO:0000313" key="9">
    <source>
        <dbReference type="Proteomes" id="UP001239994"/>
    </source>
</evidence>
<keyword evidence="6" id="KW-0472">Membrane</keyword>
<feature type="transmembrane region" description="Helical" evidence="6">
    <location>
        <begin position="483"/>
        <end position="505"/>
    </location>
</feature>
<keyword evidence="9" id="KW-1185">Reference proteome</keyword>
<dbReference type="GO" id="GO:0045134">
    <property type="term" value="F:UDP phosphatase activity"/>
    <property type="evidence" value="ECO:0007669"/>
    <property type="project" value="TreeGrafter"/>
</dbReference>
<dbReference type="GO" id="GO:0017111">
    <property type="term" value="F:ribonucleoside triphosphate phosphatase activity"/>
    <property type="evidence" value="ECO:0007669"/>
    <property type="project" value="TreeGrafter"/>
</dbReference>
<feature type="active site" description="Proton acceptor" evidence="3">
    <location>
        <position position="165"/>
    </location>
</feature>
<dbReference type="Gene3D" id="3.30.420.150">
    <property type="entry name" value="Exopolyphosphatase. Domain 2"/>
    <property type="match status" value="1"/>
</dbReference>
<dbReference type="PANTHER" id="PTHR11782:SF33">
    <property type="entry name" value="ECTONUCLEOSIDE TRIPHOSPHATE DIPHOSPHOHYDROLASE 2"/>
    <property type="match status" value="1"/>
</dbReference>
<keyword evidence="4" id="KW-0547">Nucleotide-binding</keyword>
<accession>A0AAD8YZ21</accession>
<dbReference type="PANTHER" id="PTHR11782">
    <property type="entry name" value="ADENOSINE/GUANOSINE DIPHOSPHATASE"/>
    <property type="match status" value="1"/>
</dbReference>
<keyword evidence="6" id="KW-1133">Transmembrane helix</keyword>
<dbReference type="AlphaFoldDB" id="A0AAD8YZ21"/>
<evidence type="ECO:0000256" key="5">
    <source>
        <dbReference type="RuleBase" id="RU003833"/>
    </source>
</evidence>
<dbReference type="InterPro" id="IPR048664">
    <property type="entry name" value="INI1_DNA-bd"/>
</dbReference>
<gene>
    <name evidence="8" type="ORF">P4O66_016890</name>
</gene>
<protein>
    <recommendedName>
        <fullName evidence="7">SWI/SNF Subunit INI1 DNA binding domain-containing protein</fullName>
    </recommendedName>
</protein>
<dbReference type="Proteomes" id="UP001239994">
    <property type="component" value="Unassembled WGS sequence"/>
</dbReference>
<dbReference type="EMBL" id="JAROKS010000023">
    <property type="protein sequence ID" value="KAK1788454.1"/>
    <property type="molecule type" value="Genomic_DNA"/>
</dbReference>
<evidence type="ECO:0000256" key="3">
    <source>
        <dbReference type="PIRSR" id="PIRSR600407-1"/>
    </source>
</evidence>
<dbReference type="GO" id="GO:0005524">
    <property type="term" value="F:ATP binding"/>
    <property type="evidence" value="ECO:0007669"/>
    <property type="project" value="UniProtKB-KW"/>
</dbReference>
<dbReference type="Pfam" id="PF04855">
    <property type="entry name" value="SNF5"/>
    <property type="match status" value="1"/>
</dbReference>
<keyword evidence="4" id="KW-0067">ATP-binding</keyword>
<evidence type="ECO:0000256" key="2">
    <source>
        <dbReference type="ARBA" id="ARBA00022801"/>
    </source>
</evidence>
<feature type="domain" description="SWI/SNF Subunit INI1 DNA binding" evidence="7">
    <location>
        <begin position="545"/>
        <end position="627"/>
    </location>
</feature>
<feature type="non-terminal residue" evidence="8">
    <location>
        <position position="957"/>
    </location>
</feature>
<comment type="similarity">
    <text evidence="1 5">Belongs to the GDA1/CD39 NTPase family.</text>
</comment>
<feature type="transmembrane region" description="Helical" evidence="6">
    <location>
        <begin position="7"/>
        <end position="26"/>
    </location>
</feature>
<sequence>MDTLRSQILAATALLLFGIIAIILLTTPVEEIKEPPEYMYGIVLDAGSSHTAMYVYRWPADKQNGTGVVTQHSECHVKGGGISSYAGQQGAAGRSLEPCLEQAMRDIPQSRHHLTPVYLGATAGMRLLNMSSPERSSQVLEEVARTLQSFPFSFRGATILGGKQEGAYGWVTVNYLLENFIKSPLVVILEVTCLFAPQYGFVGQWLNPGRQTVGAADLGGASTQITFVTQEDVEDKNDQMTLRLYGQNYTLYTHSYLCYGKSEVLRRLLAHLLTTQGSTGTVYHPCYPSDYNETLTQGQVFDSACTQAKRPTSYHAQASVTMQGTGDYQHCLGNVSEIFSFQHCPFSQCSFDGVFQPNVSGKFMAFSGFFFTHSFLEQATGNTVSTPEQLLQAALVVCNMTIKEMSKSFQGQGSFLKDYCASTVYMQVLMLRGYHFDELSFPRVAFQKSIGDSSVGWALGYMLTVSTLLPAERVVLRKALLPGAWISLVLLLAVLIAAVIFFMALNVCRKNKICPHQRFRPHYCACAVCRIVFAKMALSKTFGQKPIKFQLEEEGDFYMIGSEVGNYLRMFRGSLYKRYPSLWRRLASVEERKKIVASSHDHGYTTLATSVTLLKASECEEIFEGNDEKYKAVSISTEPPAYLREQKSKRNSQWVPTLPNSSHHLDAVPCSTTINRNRMGRDKKRTFPLCFDDHDPAVIHENASQMEVLVPIRLDMEIDGQKLRDAFTWNMNEKLMTPEMFAEILCDDLDLNPLTFVPAVASAIRQQIESYPTDSILDEQTDQRVIIKVGYLRLLRRNHEASLGQMGTTPSSAELNIHVGNISLVDQFEWDMSEKENSPETFALKLCSELGLGGEFVTTIAYSIRGQLSWHQRTYAFSENPLPTVEIAIRNTGDADQWCPLLETLTDAEMEKKIRDQDRNTSFDFVFPGACDVLPTPPPPGREGEVTMPFNEFKASY</sequence>
<comment type="caution">
    <text evidence="8">The sequence shown here is derived from an EMBL/GenBank/DDBJ whole genome shotgun (WGS) entry which is preliminary data.</text>
</comment>
<dbReference type="CDD" id="cd21086">
    <property type="entry name" value="WH_NTD_SMARCB1"/>
    <property type="match status" value="1"/>
</dbReference>
<evidence type="ECO:0000256" key="4">
    <source>
        <dbReference type="PIRSR" id="PIRSR600407-2"/>
    </source>
</evidence>
<dbReference type="InterPro" id="IPR000407">
    <property type="entry name" value="GDA1_CD39_NTPase"/>
</dbReference>
<keyword evidence="6" id="KW-0812">Transmembrane</keyword>
<dbReference type="InterPro" id="IPR006939">
    <property type="entry name" value="SNF5"/>
</dbReference>
<dbReference type="GO" id="GO:0006338">
    <property type="term" value="P:chromatin remodeling"/>
    <property type="evidence" value="ECO:0007669"/>
    <property type="project" value="InterPro"/>
</dbReference>
<dbReference type="GO" id="GO:0000228">
    <property type="term" value="C:nuclear chromosome"/>
    <property type="evidence" value="ECO:0007669"/>
    <property type="project" value="InterPro"/>
</dbReference>
<dbReference type="Gene3D" id="3.30.420.40">
    <property type="match status" value="1"/>
</dbReference>
<keyword evidence="2 5" id="KW-0378">Hydrolase</keyword>
<dbReference type="Pfam" id="PF01150">
    <property type="entry name" value="GDA1_CD39"/>
    <property type="match status" value="1"/>
</dbReference>
<evidence type="ECO:0000256" key="1">
    <source>
        <dbReference type="ARBA" id="ARBA00009283"/>
    </source>
</evidence>
<dbReference type="PROSITE" id="PS01238">
    <property type="entry name" value="GDA1_CD39_NTPASE"/>
    <property type="match status" value="1"/>
</dbReference>
<dbReference type="GO" id="GO:0009134">
    <property type="term" value="P:nucleoside diphosphate catabolic process"/>
    <property type="evidence" value="ECO:0007669"/>
    <property type="project" value="TreeGrafter"/>
</dbReference>
<dbReference type="FunFam" id="3.30.420.40:FF:000068">
    <property type="entry name" value="Ectonucleoside triphosphate diphosphohydrolase 1"/>
    <property type="match status" value="1"/>
</dbReference>
<feature type="binding site" evidence="4">
    <location>
        <begin position="220"/>
        <end position="224"/>
    </location>
    <ligand>
        <name>ATP</name>
        <dbReference type="ChEBI" id="CHEBI:30616"/>
    </ligand>
</feature>
<evidence type="ECO:0000259" key="7">
    <source>
        <dbReference type="Pfam" id="PF21459"/>
    </source>
</evidence>
<evidence type="ECO:0000256" key="6">
    <source>
        <dbReference type="SAM" id="Phobius"/>
    </source>
</evidence>